<organism evidence="9 10">
    <name type="scientific">Solanum verrucosum</name>
    <dbReference type="NCBI Taxonomy" id="315347"/>
    <lineage>
        <taxon>Eukaryota</taxon>
        <taxon>Viridiplantae</taxon>
        <taxon>Streptophyta</taxon>
        <taxon>Embryophyta</taxon>
        <taxon>Tracheophyta</taxon>
        <taxon>Spermatophyta</taxon>
        <taxon>Magnoliopsida</taxon>
        <taxon>eudicotyledons</taxon>
        <taxon>Gunneridae</taxon>
        <taxon>Pentapetalae</taxon>
        <taxon>asterids</taxon>
        <taxon>lamiids</taxon>
        <taxon>Solanales</taxon>
        <taxon>Solanaceae</taxon>
        <taxon>Solanoideae</taxon>
        <taxon>Solaneae</taxon>
        <taxon>Solanum</taxon>
    </lineage>
</organism>
<reference evidence="9" key="1">
    <citation type="submission" date="2023-08" db="EMBL/GenBank/DDBJ databases">
        <title>A de novo genome assembly of Solanum verrucosum Schlechtendal, a Mexican diploid species geographically isolated from the other diploid A-genome species in potato relatives.</title>
        <authorList>
            <person name="Hosaka K."/>
        </authorList>
    </citation>
    <scope>NUCLEOTIDE SEQUENCE</scope>
    <source>
        <tissue evidence="9">Young leaves</tissue>
    </source>
</reference>
<keyword evidence="10" id="KW-1185">Reference proteome</keyword>
<dbReference type="GO" id="GO:0005524">
    <property type="term" value="F:ATP binding"/>
    <property type="evidence" value="ECO:0007669"/>
    <property type="project" value="UniProtKB-UniRule"/>
</dbReference>
<dbReference type="Pfam" id="PF00069">
    <property type="entry name" value="Pkinase"/>
    <property type="match status" value="1"/>
</dbReference>
<feature type="transmembrane region" description="Helical" evidence="7">
    <location>
        <begin position="34"/>
        <end position="53"/>
    </location>
</feature>
<feature type="domain" description="Protein kinase" evidence="8">
    <location>
        <begin position="8"/>
        <end position="143"/>
    </location>
</feature>
<dbReference type="Proteomes" id="UP001234989">
    <property type="component" value="Chromosome 11"/>
</dbReference>
<dbReference type="PANTHER" id="PTHR43671:SF68">
    <property type="entry name" value="SERINE_THREONINE-PROTEIN KINASE NEK5-LIKE"/>
    <property type="match status" value="1"/>
</dbReference>
<dbReference type="GO" id="GO:0007017">
    <property type="term" value="P:microtubule-based process"/>
    <property type="evidence" value="ECO:0007669"/>
    <property type="project" value="TreeGrafter"/>
</dbReference>
<dbReference type="SUPFAM" id="SSF56112">
    <property type="entry name" value="Protein kinase-like (PK-like)"/>
    <property type="match status" value="1"/>
</dbReference>
<dbReference type="Gene3D" id="1.10.510.10">
    <property type="entry name" value="Transferase(Phosphotransferase) domain 1"/>
    <property type="match status" value="1"/>
</dbReference>
<evidence type="ECO:0000256" key="2">
    <source>
        <dbReference type="ARBA" id="ARBA00022679"/>
    </source>
</evidence>
<dbReference type="PROSITE" id="PS50011">
    <property type="entry name" value="PROTEIN_KINASE_DOM"/>
    <property type="match status" value="1"/>
</dbReference>
<dbReference type="InterPro" id="IPR050660">
    <property type="entry name" value="NEK_Ser/Thr_kinase"/>
</dbReference>
<evidence type="ECO:0000256" key="6">
    <source>
        <dbReference type="PROSITE-ProRule" id="PRU10141"/>
    </source>
</evidence>
<sequence>MESRMEHYEIMEQIGRGAFGAAILVNHKQERKKAAMFALLPAIAKVVICKSLYNFSFFINLTAKLKFNNAFDRAELMKKANGQYFPEELVVIFGCLIPQEMFIMQKLLKWFTQILLAVEYLHSNFVLHRDLKVRILLSVNIVF</sequence>
<keyword evidence="7" id="KW-0812">Transmembrane</keyword>
<dbReference type="PROSITE" id="PS00107">
    <property type="entry name" value="PROTEIN_KINASE_ATP"/>
    <property type="match status" value="1"/>
</dbReference>
<evidence type="ECO:0000313" key="10">
    <source>
        <dbReference type="Proteomes" id="UP001234989"/>
    </source>
</evidence>
<evidence type="ECO:0000256" key="1">
    <source>
        <dbReference type="ARBA" id="ARBA00010886"/>
    </source>
</evidence>
<keyword evidence="7" id="KW-0472">Membrane</keyword>
<dbReference type="InterPro" id="IPR017441">
    <property type="entry name" value="Protein_kinase_ATP_BS"/>
</dbReference>
<dbReference type="InterPro" id="IPR011009">
    <property type="entry name" value="Kinase-like_dom_sf"/>
</dbReference>
<comment type="similarity">
    <text evidence="1">Belongs to the protein kinase superfamily. NEK Ser/Thr protein kinase family. NIMA subfamily.</text>
</comment>
<dbReference type="PANTHER" id="PTHR43671">
    <property type="entry name" value="SERINE/THREONINE-PROTEIN KINASE NEK"/>
    <property type="match status" value="1"/>
</dbReference>
<name>A0AAF1A0H0_SOLVR</name>
<dbReference type="Gene3D" id="3.30.200.20">
    <property type="entry name" value="Phosphorylase Kinase, domain 1"/>
    <property type="match status" value="1"/>
</dbReference>
<feature type="binding site" evidence="6">
    <location>
        <position position="45"/>
    </location>
    <ligand>
        <name>ATP</name>
        <dbReference type="ChEBI" id="CHEBI:30616"/>
    </ligand>
</feature>
<gene>
    <name evidence="9" type="ORF">MTR67_049653</name>
</gene>
<dbReference type="GO" id="GO:0055028">
    <property type="term" value="C:cortical microtubule"/>
    <property type="evidence" value="ECO:0007669"/>
    <property type="project" value="TreeGrafter"/>
</dbReference>
<evidence type="ECO:0000313" key="9">
    <source>
        <dbReference type="EMBL" id="WMV56268.1"/>
    </source>
</evidence>
<accession>A0AAF1A0H0</accession>
<keyword evidence="4" id="KW-0418">Kinase</keyword>
<evidence type="ECO:0000256" key="4">
    <source>
        <dbReference type="ARBA" id="ARBA00022777"/>
    </source>
</evidence>
<dbReference type="GO" id="GO:0004674">
    <property type="term" value="F:protein serine/threonine kinase activity"/>
    <property type="evidence" value="ECO:0007669"/>
    <property type="project" value="TreeGrafter"/>
</dbReference>
<keyword evidence="2" id="KW-0808">Transferase</keyword>
<evidence type="ECO:0000259" key="8">
    <source>
        <dbReference type="PROSITE" id="PS50011"/>
    </source>
</evidence>
<keyword evidence="5 6" id="KW-0067">ATP-binding</keyword>
<keyword evidence="7" id="KW-1133">Transmembrane helix</keyword>
<proteinExistence type="inferred from homology"/>
<evidence type="ECO:0000256" key="3">
    <source>
        <dbReference type="ARBA" id="ARBA00022741"/>
    </source>
</evidence>
<evidence type="ECO:0000256" key="7">
    <source>
        <dbReference type="SAM" id="Phobius"/>
    </source>
</evidence>
<dbReference type="AlphaFoldDB" id="A0AAF1A0H0"/>
<dbReference type="InterPro" id="IPR000719">
    <property type="entry name" value="Prot_kinase_dom"/>
</dbReference>
<evidence type="ECO:0000256" key="5">
    <source>
        <dbReference type="ARBA" id="ARBA00022840"/>
    </source>
</evidence>
<keyword evidence="3 6" id="KW-0547">Nucleotide-binding</keyword>
<dbReference type="EMBL" id="CP133622">
    <property type="protein sequence ID" value="WMV56268.1"/>
    <property type="molecule type" value="Genomic_DNA"/>
</dbReference>
<protein>
    <recommendedName>
        <fullName evidence="8">Protein kinase domain-containing protein</fullName>
    </recommendedName>
</protein>